<reference evidence="2 3" key="1">
    <citation type="submission" date="2017-07" db="EMBL/GenBank/DDBJ databases">
        <title>Draft whole genome sequences of clinical Proprionibacteriaceae strains.</title>
        <authorList>
            <person name="Bernier A.-M."/>
            <person name="Bernard K."/>
            <person name="Domingo M.-C."/>
        </authorList>
    </citation>
    <scope>NUCLEOTIDE SEQUENCE [LARGE SCALE GENOMIC DNA]</scope>
    <source>
        <strain evidence="2 3">NML 160184</strain>
    </source>
</reference>
<name>A0A255ECK9_9ACTN</name>
<proteinExistence type="predicted"/>
<sequence>MTTATPTDRERLEALRDRLEAVLADPDTAPRDLASVSREFRLLLATLAQTEPAATSSPLNEIAARRKKRSA</sequence>
<organism evidence="2 3">
    <name type="scientific">Parenemella sanctibonifatiensis</name>
    <dbReference type="NCBI Taxonomy" id="2016505"/>
    <lineage>
        <taxon>Bacteria</taxon>
        <taxon>Bacillati</taxon>
        <taxon>Actinomycetota</taxon>
        <taxon>Actinomycetes</taxon>
        <taxon>Propionibacteriales</taxon>
        <taxon>Propionibacteriaceae</taxon>
        <taxon>Parenemella</taxon>
    </lineage>
</organism>
<feature type="region of interest" description="Disordered" evidence="1">
    <location>
        <begin position="51"/>
        <end position="71"/>
    </location>
</feature>
<evidence type="ECO:0000313" key="2">
    <source>
        <dbReference type="EMBL" id="OYN89279.1"/>
    </source>
</evidence>
<gene>
    <name evidence="2" type="ORF">CGZ92_02885</name>
</gene>
<comment type="caution">
    <text evidence="2">The sequence shown here is derived from an EMBL/GenBank/DDBJ whole genome shotgun (WGS) entry which is preliminary data.</text>
</comment>
<dbReference type="EMBL" id="NMVI01000009">
    <property type="protein sequence ID" value="OYN89279.1"/>
    <property type="molecule type" value="Genomic_DNA"/>
</dbReference>
<accession>A0A255ECK9</accession>
<evidence type="ECO:0000313" key="3">
    <source>
        <dbReference type="Proteomes" id="UP000216533"/>
    </source>
</evidence>
<dbReference type="RefSeq" id="WP_094449896.1">
    <property type="nucleotide sequence ID" value="NZ_NMVI01000009.1"/>
</dbReference>
<evidence type="ECO:0000256" key="1">
    <source>
        <dbReference type="SAM" id="MobiDB-lite"/>
    </source>
</evidence>
<dbReference type="Proteomes" id="UP000216533">
    <property type="component" value="Unassembled WGS sequence"/>
</dbReference>
<dbReference type="AlphaFoldDB" id="A0A255ECK9"/>
<protein>
    <submittedName>
        <fullName evidence="2">Uncharacterized protein</fullName>
    </submittedName>
</protein>